<dbReference type="EMBL" id="JAVRHQ010000013">
    <property type="protein sequence ID" value="MDT0643443.1"/>
    <property type="molecule type" value="Genomic_DNA"/>
</dbReference>
<reference evidence="2 3" key="1">
    <citation type="submission" date="2023-09" db="EMBL/GenBank/DDBJ databases">
        <authorList>
            <person name="Rey-Velasco X."/>
        </authorList>
    </citation>
    <scope>NUCLEOTIDE SEQUENCE [LARGE SCALE GENOMIC DNA]</scope>
    <source>
        <strain evidence="2 3">F363</strain>
    </source>
</reference>
<proteinExistence type="predicted"/>
<evidence type="ECO:0000313" key="3">
    <source>
        <dbReference type="Proteomes" id="UP001262889"/>
    </source>
</evidence>
<organism evidence="2 3">
    <name type="scientific">Autumnicola tepida</name>
    <dbReference type="NCBI Taxonomy" id="3075595"/>
    <lineage>
        <taxon>Bacteria</taxon>
        <taxon>Pseudomonadati</taxon>
        <taxon>Bacteroidota</taxon>
        <taxon>Flavobacteriia</taxon>
        <taxon>Flavobacteriales</taxon>
        <taxon>Flavobacteriaceae</taxon>
        <taxon>Autumnicola</taxon>
    </lineage>
</organism>
<dbReference type="Proteomes" id="UP001262889">
    <property type="component" value="Unassembled WGS sequence"/>
</dbReference>
<gene>
    <name evidence="2" type="ORF">RM553_11430</name>
</gene>
<protein>
    <submittedName>
        <fullName evidence="2">Uncharacterized protein</fullName>
    </submittedName>
</protein>
<evidence type="ECO:0000256" key="1">
    <source>
        <dbReference type="SAM" id="MobiDB-lite"/>
    </source>
</evidence>
<keyword evidence="3" id="KW-1185">Reference proteome</keyword>
<comment type="caution">
    <text evidence="2">The sequence shown here is derived from an EMBL/GenBank/DDBJ whole genome shotgun (WGS) entry which is preliminary data.</text>
</comment>
<accession>A0ABU3CAS2</accession>
<name>A0ABU3CAS2_9FLAO</name>
<evidence type="ECO:0000313" key="2">
    <source>
        <dbReference type="EMBL" id="MDT0643443.1"/>
    </source>
</evidence>
<feature type="region of interest" description="Disordered" evidence="1">
    <location>
        <begin position="1"/>
        <end position="20"/>
    </location>
</feature>
<sequence>MRVQCGPVGGGGFSPGGDKHEEWSQEIMAAGYTNIMQKALKEVHPKLNDSSFLNGYDDNSIWDWDKFYEYVSYRGLDGTVAGDDYSDNADAEKISLYKYGAEGNSTTTPNCNE</sequence>
<dbReference type="RefSeq" id="WP_311535065.1">
    <property type="nucleotide sequence ID" value="NZ_JAVRHQ010000013.1"/>
</dbReference>